<feature type="region of interest" description="Disordered" evidence="6">
    <location>
        <begin position="50"/>
        <end position="76"/>
    </location>
</feature>
<organism evidence="9 10">
    <name type="scientific">Nocardia colli</name>
    <dbReference type="NCBI Taxonomy" id="2545717"/>
    <lineage>
        <taxon>Bacteria</taxon>
        <taxon>Bacillati</taxon>
        <taxon>Actinomycetota</taxon>
        <taxon>Actinomycetes</taxon>
        <taxon>Mycobacteriales</taxon>
        <taxon>Nocardiaceae</taxon>
        <taxon>Nocardia</taxon>
    </lineage>
</organism>
<dbReference type="AlphaFoldDB" id="A0A5N0DMF6"/>
<keyword evidence="5 7" id="KW-0472">Membrane</keyword>
<dbReference type="InterPro" id="IPR051401">
    <property type="entry name" value="GtrA_CellWall_Glycosyl"/>
</dbReference>
<feature type="domain" description="GtrA/DPMS transmembrane" evidence="8">
    <location>
        <begin position="175"/>
        <end position="290"/>
    </location>
</feature>
<feature type="transmembrane region" description="Helical" evidence="7">
    <location>
        <begin position="268"/>
        <end position="285"/>
    </location>
</feature>
<evidence type="ECO:0000256" key="4">
    <source>
        <dbReference type="ARBA" id="ARBA00022989"/>
    </source>
</evidence>
<accession>A0A5N0DMF6</accession>
<feature type="region of interest" description="Disordered" evidence="6">
    <location>
        <begin position="90"/>
        <end position="109"/>
    </location>
</feature>
<sequence>MGFNGERSAASAGGDGVAPTVTRDVRSLADADGPGVRSARVDASIPVTESVESAHDLDVPGSVAEPGVGERGLDASGPVAAAVRSARDLDGSRSVAEPGVGERGLDASRSVADAVGSARGLDASRSVAEAVGSARGLDGSRPVAGSVDLAHELDATEPAKPGPLLRLVQRQEVAFAAVGGFNTALGIGLTIVWLAVLGDNVPPSVAVAAAYAVSIVIAFVLHRTLVFRVRGHLLRDFLRFVAVNSGGLLLNMALLELAVSVWHFPDKPAAVVVMALVAVASYFGHRHISFRRRPPVEPDHAVG</sequence>
<keyword evidence="10" id="KW-1185">Reference proteome</keyword>
<dbReference type="EMBL" id="VXLC01000052">
    <property type="protein sequence ID" value="KAA8877285.1"/>
    <property type="molecule type" value="Genomic_DNA"/>
</dbReference>
<comment type="subcellular location">
    <subcellularLocation>
        <location evidence="1">Membrane</location>
        <topology evidence="1">Multi-pass membrane protein</topology>
    </subcellularLocation>
</comment>
<evidence type="ECO:0000256" key="2">
    <source>
        <dbReference type="ARBA" id="ARBA00009399"/>
    </source>
</evidence>
<dbReference type="Pfam" id="PF04138">
    <property type="entry name" value="GtrA_DPMS_TM"/>
    <property type="match status" value="1"/>
</dbReference>
<dbReference type="GO" id="GO:0000271">
    <property type="term" value="P:polysaccharide biosynthetic process"/>
    <property type="evidence" value="ECO:0007669"/>
    <property type="project" value="InterPro"/>
</dbReference>
<comment type="similarity">
    <text evidence="2">Belongs to the GtrA family.</text>
</comment>
<proteinExistence type="inferred from homology"/>
<evidence type="ECO:0000256" key="6">
    <source>
        <dbReference type="SAM" id="MobiDB-lite"/>
    </source>
</evidence>
<comment type="caution">
    <text evidence="9">The sequence shown here is derived from an EMBL/GenBank/DDBJ whole genome shotgun (WGS) entry which is preliminary data.</text>
</comment>
<evidence type="ECO:0000256" key="3">
    <source>
        <dbReference type="ARBA" id="ARBA00022692"/>
    </source>
</evidence>
<evidence type="ECO:0000313" key="9">
    <source>
        <dbReference type="EMBL" id="KAA8877285.1"/>
    </source>
</evidence>
<dbReference type="OrthoDB" id="4943658at2"/>
<feature type="transmembrane region" description="Helical" evidence="7">
    <location>
        <begin position="208"/>
        <end position="225"/>
    </location>
</feature>
<evidence type="ECO:0000256" key="1">
    <source>
        <dbReference type="ARBA" id="ARBA00004141"/>
    </source>
</evidence>
<dbReference type="Proteomes" id="UP000323876">
    <property type="component" value="Unassembled WGS sequence"/>
</dbReference>
<evidence type="ECO:0000256" key="5">
    <source>
        <dbReference type="ARBA" id="ARBA00023136"/>
    </source>
</evidence>
<feature type="transmembrane region" description="Helical" evidence="7">
    <location>
        <begin position="237"/>
        <end position="262"/>
    </location>
</feature>
<gene>
    <name evidence="9" type="ORF">F3087_45160</name>
</gene>
<protein>
    <submittedName>
        <fullName evidence="9">GtrA family protein</fullName>
    </submittedName>
</protein>
<keyword evidence="3 7" id="KW-0812">Transmembrane</keyword>
<evidence type="ECO:0000259" key="8">
    <source>
        <dbReference type="Pfam" id="PF04138"/>
    </source>
</evidence>
<name>A0A5N0DMF6_9NOCA</name>
<dbReference type="InterPro" id="IPR007267">
    <property type="entry name" value="GtrA_DPMS_TM"/>
</dbReference>
<reference evidence="9 10" key="1">
    <citation type="submission" date="2019-09" db="EMBL/GenBank/DDBJ databases">
        <authorList>
            <person name="Wang X."/>
        </authorList>
    </citation>
    <scope>NUCLEOTIDE SEQUENCE [LARGE SCALE GENOMIC DNA]</scope>
    <source>
        <strain evidence="9 10">CICC 11023</strain>
    </source>
</reference>
<feature type="transmembrane region" description="Helical" evidence="7">
    <location>
        <begin position="173"/>
        <end position="196"/>
    </location>
</feature>
<dbReference type="PANTHER" id="PTHR38459">
    <property type="entry name" value="PROPHAGE BACTOPRENOL-LINKED GLUCOSE TRANSLOCASE HOMOLOG"/>
    <property type="match status" value="1"/>
</dbReference>
<dbReference type="GO" id="GO:0005886">
    <property type="term" value="C:plasma membrane"/>
    <property type="evidence" value="ECO:0007669"/>
    <property type="project" value="TreeGrafter"/>
</dbReference>
<dbReference type="PANTHER" id="PTHR38459:SF1">
    <property type="entry name" value="PROPHAGE BACTOPRENOL-LINKED GLUCOSE TRANSLOCASE HOMOLOG"/>
    <property type="match status" value="1"/>
</dbReference>
<evidence type="ECO:0000313" key="10">
    <source>
        <dbReference type="Proteomes" id="UP000323876"/>
    </source>
</evidence>
<evidence type="ECO:0000256" key="7">
    <source>
        <dbReference type="SAM" id="Phobius"/>
    </source>
</evidence>
<keyword evidence="4 7" id="KW-1133">Transmembrane helix</keyword>